<feature type="domain" description="Protein FecR C-terminal" evidence="3">
    <location>
        <begin position="332"/>
        <end position="400"/>
    </location>
</feature>
<accession>A0A399T6P8</accession>
<dbReference type="InterPro" id="IPR006860">
    <property type="entry name" value="FecR"/>
</dbReference>
<protein>
    <submittedName>
        <fullName evidence="4">DUF4974 domain-containing protein</fullName>
    </submittedName>
</protein>
<dbReference type="PANTHER" id="PTHR30273:SF2">
    <property type="entry name" value="PROTEIN FECR"/>
    <property type="match status" value="1"/>
</dbReference>
<evidence type="ECO:0000259" key="2">
    <source>
        <dbReference type="Pfam" id="PF04773"/>
    </source>
</evidence>
<keyword evidence="5" id="KW-1185">Reference proteome</keyword>
<evidence type="ECO:0000256" key="1">
    <source>
        <dbReference type="SAM" id="Phobius"/>
    </source>
</evidence>
<feature type="transmembrane region" description="Helical" evidence="1">
    <location>
        <begin position="94"/>
        <end position="111"/>
    </location>
</feature>
<sequence length="407" mass="46755">MSNKRKYSGFSIEDLLHDQEFVREALKPGKISWNRFLDNHPEEKDKMIQAKRIIDVFEVPSVPLDQNKKAHAWSNIKNYHTANKAPRKIFRFRAVDAAVISLLVVAGSWYWNYSRQSEWFFESNNSSGKPEVLKSTLILSNGNEIALNEAKSALTVLESKQAIQINHDSIVATKPETEKASPKEELNKIIVPYGEESSLLLADGTKVWLNAGSQLAFPIQFSEKTRQVYLEGEAYFEVAKNSDKPFIVSTHNIDVKVYGTRFNISAYRNDDYTETVLLEGKISLIKNKSLLGRETYMTPGQKAVYNNAGKDITLEKTNRPELYTSWREGWYEFSDVDLTYVTHKLERFYNVKFEYNTELVKNSYRLSGKLELKESLENVLSILAKVTNTEYRVEADKIIVSEAKEEE</sequence>
<dbReference type="Pfam" id="PF16344">
    <property type="entry name" value="FecR_C"/>
    <property type="match status" value="1"/>
</dbReference>
<reference evidence="4 5" key="1">
    <citation type="submission" date="2018-08" db="EMBL/GenBank/DDBJ databases">
        <title>Pallidiluteibacterium maritimus gen. nov., sp. nov., isolated from coastal sediment.</title>
        <authorList>
            <person name="Zhou L.Y."/>
        </authorList>
    </citation>
    <scope>NUCLEOTIDE SEQUENCE [LARGE SCALE GENOMIC DNA]</scope>
    <source>
        <strain evidence="4 5">XSD2</strain>
    </source>
</reference>
<dbReference type="Pfam" id="PF04773">
    <property type="entry name" value="FecR"/>
    <property type="match status" value="1"/>
</dbReference>
<keyword evidence="1" id="KW-0472">Membrane</keyword>
<dbReference type="Gene3D" id="2.60.120.1440">
    <property type="match status" value="1"/>
</dbReference>
<dbReference type="OrthoDB" id="1123467at2"/>
<dbReference type="AlphaFoldDB" id="A0A399T6P8"/>
<evidence type="ECO:0000313" key="5">
    <source>
        <dbReference type="Proteomes" id="UP000265926"/>
    </source>
</evidence>
<dbReference type="InterPro" id="IPR032508">
    <property type="entry name" value="FecR_C"/>
</dbReference>
<keyword evidence="1" id="KW-0812">Transmembrane</keyword>
<proteinExistence type="predicted"/>
<dbReference type="Gene3D" id="3.55.50.30">
    <property type="match status" value="1"/>
</dbReference>
<dbReference type="RefSeq" id="WP_119435952.1">
    <property type="nucleotide sequence ID" value="NZ_QWGR01000001.1"/>
</dbReference>
<dbReference type="FunFam" id="2.60.120.1440:FF:000001">
    <property type="entry name" value="Putative anti-sigma factor"/>
    <property type="match status" value="1"/>
</dbReference>
<feature type="domain" description="FecR protein" evidence="2">
    <location>
        <begin position="192"/>
        <end position="282"/>
    </location>
</feature>
<evidence type="ECO:0000259" key="3">
    <source>
        <dbReference type="Pfam" id="PF16344"/>
    </source>
</evidence>
<evidence type="ECO:0000313" key="4">
    <source>
        <dbReference type="EMBL" id="RIJ50482.1"/>
    </source>
</evidence>
<dbReference type="Proteomes" id="UP000265926">
    <property type="component" value="Unassembled WGS sequence"/>
</dbReference>
<dbReference type="GO" id="GO:0016989">
    <property type="term" value="F:sigma factor antagonist activity"/>
    <property type="evidence" value="ECO:0007669"/>
    <property type="project" value="TreeGrafter"/>
</dbReference>
<organism evidence="4 5">
    <name type="scientific">Maribellus luteus</name>
    <dbReference type="NCBI Taxonomy" id="2305463"/>
    <lineage>
        <taxon>Bacteria</taxon>
        <taxon>Pseudomonadati</taxon>
        <taxon>Bacteroidota</taxon>
        <taxon>Bacteroidia</taxon>
        <taxon>Marinilabiliales</taxon>
        <taxon>Prolixibacteraceae</taxon>
        <taxon>Maribellus</taxon>
    </lineage>
</organism>
<dbReference type="PANTHER" id="PTHR30273">
    <property type="entry name" value="PERIPLASMIC SIGNAL SENSOR AND SIGMA FACTOR ACTIVATOR FECR-RELATED"/>
    <property type="match status" value="1"/>
</dbReference>
<comment type="caution">
    <text evidence="4">The sequence shown here is derived from an EMBL/GenBank/DDBJ whole genome shotgun (WGS) entry which is preliminary data.</text>
</comment>
<name>A0A399T6P8_9BACT</name>
<dbReference type="InterPro" id="IPR012373">
    <property type="entry name" value="Ferrdict_sens_TM"/>
</dbReference>
<gene>
    <name evidence="4" type="ORF">D1614_00665</name>
</gene>
<dbReference type="EMBL" id="QWGR01000001">
    <property type="protein sequence ID" value="RIJ50482.1"/>
    <property type="molecule type" value="Genomic_DNA"/>
</dbReference>
<keyword evidence="1" id="KW-1133">Transmembrane helix</keyword>